<protein>
    <submittedName>
        <fullName evidence="1">Cryptochrome/photolyase family protein</fullName>
    </submittedName>
</protein>
<sequence>MKKYQRLRLILGDQLNAAHRWFRKKDDRCLYLIAELLQETNYVRHHIQKLCAFFAAMASFADALKQSGHDVLYLTLDDTASFDDLPALLRHVTEKYGITDFEYQQPDEHRLQQQLLKPSLGSGITINRYESEHFMLPFDELESYFTPGKAVRMEAFYRKMRKRFDILMEGDQPAGGQWNFDSDNRQSLKKADLAEIPEPILFANPVTDILQRIERHQVAHFGVPTDPLIWPVTRKQSLQVLKHFCRYCLPSFGRFQDAMTADSDHRWSLYHSRLSFALNTKMLHPKQVIEAAIAAWQASPDTITIAQVEGFVRQVLGWREFVRGMYWANMPEYRSMNHFNARRTLPAFFWTGETHMRCLQQAVSQSLDFAYAHHIQRLMVAGNFCLLAGIDPDQVDEWYLGIYLDAIEWVELPNTRGMSQFGDGGLVASKPYAGSGNYINKMSDYCRGCHYNVKEKTTENACPLNSLYWHFMLRHRDQLAVNHRTGVVYKGWDKRSNDEQRAVLDRAEWCLENLDTL</sequence>
<gene>
    <name evidence="1" type="ORF">GCM10023116_36000</name>
</gene>
<comment type="caution">
    <text evidence="1">The sequence shown here is derived from an EMBL/GenBank/DDBJ whole genome shotgun (WGS) entry which is preliminary data.</text>
</comment>
<keyword evidence="2" id="KW-1185">Reference proteome</keyword>
<reference evidence="2" key="1">
    <citation type="journal article" date="2019" name="Int. J. Syst. Evol. Microbiol.">
        <title>The Global Catalogue of Microorganisms (GCM) 10K type strain sequencing project: providing services to taxonomists for standard genome sequencing and annotation.</title>
        <authorList>
            <consortium name="The Broad Institute Genomics Platform"/>
            <consortium name="The Broad Institute Genome Sequencing Center for Infectious Disease"/>
            <person name="Wu L."/>
            <person name="Ma J."/>
        </authorList>
    </citation>
    <scope>NUCLEOTIDE SEQUENCE [LARGE SCALE GENOMIC DNA]</scope>
    <source>
        <strain evidence="2">JCM 17805</strain>
    </source>
</reference>
<dbReference type="Gene3D" id="1.10.10.1710">
    <property type="entry name" value="Deoxyribodipyrimidine photolyase-related"/>
    <property type="match status" value="1"/>
</dbReference>
<evidence type="ECO:0000313" key="2">
    <source>
        <dbReference type="Proteomes" id="UP001500604"/>
    </source>
</evidence>
<dbReference type="Pfam" id="PF04244">
    <property type="entry name" value="DPRP"/>
    <property type="match status" value="1"/>
</dbReference>
<dbReference type="PANTHER" id="PTHR38657:SF1">
    <property type="entry name" value="SLR1343 PROTEIN"/>
    <property type="match status" value="1"/>
</dbReference>
<dbReference type="Gene3D" id="3.40.50.620">
    <property type="entry name" value="HUPs"/>
    <property type="match status" value="1"/>
</dbReference>
<organism evidence="1 2">
    <name type="scientific">Kistimonas scapharcae</name>
    <dbReference type="NCBI Taxonomy" id="1036133"/>
    <lineage>
        <taxon>Bacteria</taxon>
        <taxon>Pseudomonadati</taxon>
        <taxon>Pseudomonadota</taxon>
        <taxon>Gammaproteobacteria</taxon>
        <taxon>Oceanospirillales</taxon>
        <taxon>Endozoicomonadaceae</taxon>
        <taxon>Kistimonas</taxon>
    </lineage>
</organism>
<accession>A0ABP8V690</accession>
<dbReference type="Gene3D" id="1.25.40.80">
    <property type="match status" value="1"/>
</dbReference>
<dbReference type="RefSeq" id="WP_345197674.1">
    <property type="nucleotide sequence ID" value="NZ_BAABFL010000447.1"/>
</dbReference>
<dbReference type="EMBL" id="BAABFL010000447">
    <property type="protein sequence ID" value="GAA4651316.1"/>
    <property type="molecule type" value="Genomic_DNA"/>
</dbReference>
<name>A0ABP8V690_9GAMM</name>
<dbReference type="InterPro" id="IPR036134">
    <property type="entry name" value="Crypto/Photolyase_FAD-like_sf"/>
</dbReference>
<dbReference type="InterPro" id="IPR007357">
    <property type="entry name" value="PhrB-like"/>
</dbReference>
<dbReference type="InterPro" id="IPR052551">
    <property type="entry name" value="UV-DNA_repair_photolyase"/>
</dbReference>
<evidence type="ECO:0000313" key="1">
    <source>
        <dbReference type="EMBL" id="GAA4651316.1"/>
    </source>
</evidence>
<dbReference type="InterPro" id="IPR014729">
    <property type="entry name" value="Rossmann-like_a/b/a_fold"/>
</dbReference>
<dbReference type="Gene3D" id="1.10.579.10">
    <property type="entry name" value="DNA Cyclobutane Dipyrimidine Photolyase, subunit A, domain 3"/>
    <property type="match status" value="1"/>
</dbReference>
<dbReference type="Proteomes" id="UP001500604">
    <property type="component" value="Unassembled WGS sequence"/>
</dbReference>
<dbReference type="PANTHER" id="PTHR38657">
    <property type="entry name" value="SLR1343 PROTEIN"/>
    <property type="match status" value="1"/>
</dbReference>
<dbReference type="SUPFAM" id="SSF48173">
    <property type="entry name" value="Cryptochrome/photolyase FAD-binding domain"/>
    <property type="match status" value="1"/>
</dbReference>
<proteinExistence type="predicted"/>